<sequence>MHSQLWTVYIDGSAIPNPGHIRIGGIAYAPDGGSSHFSLPSNRIGCNNEAEALAAIHALQWLSARQVRQLVLYTDNSILAEQMTHPNPKPIARLLPLYEQARSLSRLFDSVQVRWIPRHKNAIADALARGDGVAVDDPSEKANFMY</sequence>
<reference evidence="2 3" key="1">
    <citation type="submission" date="2022-09" db="EMBL/GenBank/DDBJ databases">
        <title>Draft genome of isolate Be4.</title>
        <authorList>
            <person name="Sanchez-Castro I."/>
            <person name="Martinez-Rodriguez P."/>
            <person name="Descostes M."/>
            <person name="Merroun M."/>
        </authorList>
    </citation>
    <scope>NUCLEOTIDE SEQUENCE [LARGE SCALE GENOMIC DNA]</scope>
    <source>
        <strain evidence="2 3">Be4</strain>
    </source>
</reference>
<dbReference type="InterPro" id="IPR002156">
    <property type="entry name" value="RNaseH_domain"/>
</dbReference>
<protein>
    <submittedName>
        <fullName evidence="2">Ribonuclease HI family protein</fullName>
    </submittedName>
</protein>
<dbReference type="InterPro" id="IPR036397">
    <property type="entry name" value="RNaseH_sf"/>
</dbReference>
<gene>
    <name evidence="2" type="ORF">N0K08_14855</name>
</gene>
<dbReference type="RefSeq" id="WP_261501170.1">
    <property type="nucleotide sequence ID" value="NZ_JAODYH010000007.1"/>
</dbReference>
<dbReference type="PROSITE" id="PS50879">
    <property type="entry name" value="RNASE_H_1"/>
    <property type="match status" value="1"/>
</dbReference>
<dbReference type="Pfam" id="PF13456">
    <property type="entry name" value="RVT_3"/>
    <property type="match status" value="1"/>
</dbReference>
<dbReference type="CDD" id="cd09279">
    <property type="entry name" value="RNase_HI_like"/>
    <property type="match status" value="1"/>
</dbReference>
<organism evidence="2 3">
    <name type="scientific">Acidovorax bellezanensis</name>
    <dbReference type="NCBI Taxonomy" id="2976702"/>
    <lineage>
        <taxon>Bacteria</taxon>
        <taxon>Pseudomonadati</taxon>
        <taxon>Pseudomonadota</taxon>
        <taxon>Betaproteobacteria</taxon>
        <taxon>Burkholderiales</taxon>
        <taxon>Comamonadaceae</taxon>
        <taxon>Acidovorax</taxon>
    </lineage>
</organism>
<keyword evidence="3" id="KW-1185">Reference proteome</keyword>
<feature type="domain" description="RNase H type-1" evidence="1">
    <location>
        <begin position="2"/>
        <end position="139"/>
    </location>
</feature>
<dbReference type="InterPro" id="IPR012337">
    <property type="entry name" value="RNaseH-like_sf"/>
</dbReference>
<proteinExistence type="predicted"/>
<evidence type="ECO:0000313" key="3">
    <source>
        <dbReference type="Proteomes" id="UP001525968"/>
    </source>
</evidence>
<dbReference type="InterPro" id="IPR053151">
    <property type="entry name" value="RNase_H-like"/>
</dbReference>
<evidence type="ECO:0000313" key="2">
    <source>
        <dbReference type="EMBL" id="MCT9811923.1"/>
    </source>
</evidence>
<dbReference type="PANTHER" id="PTHR47723:SF19">
    <property type="entry name" value="POLYNUCLEOTIDYL TRANSFERASE, RIBONUCLEASE H-LIKE SUPERFAMILY PROTEIN"/>
    <property type="match status" value="1"/>
</dbReference>
<dbReference type="SUPFAM" id="SSF53098">
    <property type="entry name" value="Ribonuclease H-like"/>
    <property type="match status" value="1"/>
</dbReference>
<name>A0ABT2PNV1_9BURK</name>
<dbReference type="Gene3D" id="3.30.420.10">
    <property type="entry name" value="Ribonuclease H-like superfamily/Ribonuclease H"/>
    <property type="match status" value="1"/>
</dbReference>
<comment type="caution">
    <text evidence="2">The sequence shown here is derived from an EMBL/GenBank/DDBJ whole genome shotgun (WGS) entry which is preliminary data.</text>
</comment>
<dbReference type="PANTHER" id="PTHR47723">
    <property type="entry name" value="OS05G0353850 PROTEIN"/>
    <property type="match status" value="1"/>
</dbReference>
<dbReference type="EMBL" id="JAODYH010000007">
    <property type="protein sequence ID" value="MCT9811923.1"/>
    <property type="molecule type" value="Genomic_DNA"/>
</dbReference>
<evidence type="ECO:0000259" key="1">
    <source>
        <dbReference type="PROSITE" id="PS50879"/>
    </source>
</evidence>
<accession>A0ABT2PNV1</accession>
<dbReference type="Proteomes" id="UP001525968">
    <property type="component" value="Unassembled WGS sequence"/>
</dbReference>